<dbReference type="Proteomes" id="UP000626092">
    <property type="component" value="Unassembled WGS sequence"/>
</dbReference>
<comment type="caution">
    <text evidence="5">The sequence shown here is derived from an EMBL/GenBank/DDBJ whole genome shotgun (WGS) entry which is preliminary data.</text>
</comment>
<dbReference type="GO" id="GO:0017148">
    <property type="term" value="P:negative regulation of translation"/>
    <property type="evidence" value="ECO:0007669"/>
    <property type="project" value="TreeGrafter"/>
</dbReference>
<dbReference type="FunFam" id="6.10.250.3250:FF:000001">
    <property type="entry name" value="60S ribosomal protein L13a"/>
    <property type="match status" value="1"/>
</dbReference>
<feature type="region of interest" description="Disordered" evidence="4">
    <location>
        <begin position="46"/>
        <end position="80"/>
    </location>
</feature>
<keyword evidence="3" id="KW-0687">Ribonucleoprotein</keyword>
<evidence type="ECO:0000256" key="3">
    <source>
        <dbReference type="ARBA" id="ARBA00023274"/>
    </source>
</evidence>
<name>A0A834H921_RHOSS</name>
<dbReference type="GO" id="GO:0003729">
    <property type="term" value="F:mRNA binding"/>
    <property type="evidence" value="ECO:0007669"/>
    <property type="project" value="TreeGrafter"/>
</dbReference>
<dbReference type="OrthoDB" id="671668at2759"/>
<keyword evidence="2" id="KW-0689">Ribosomal protein</keyword>
<evidence type="ECO:0000313" key="6">
    <source>
        <dbReference type="Proteomes" id="UP000626092"/>
    </source>
</evidence>
<dbReference type="InterPro" id="IPR005822">
    <property type="entry name" value="Ribosomal_uL13"/>
</dbReference>
<accession>A0A834H921</accession>
<dbReference type="GO" id="GO:0006412">
    <property type="term" value="P:translation"/>
    <property type="evidence" value="ECO:0007669"/>
    <property type="project" value="InterPro"/>
</dbReference>
<dbReference type="SUPFAM" id="SSF52161">
    <property type="entry name" value="Ribosomal protein L13"/>
    <property type="match status" value="1"/>
</dbReference>
<dbReference type="Gene3D" id="6.10.250.3250">
    <property type="match status" value="1"/>
</dbReference>
<dbReference type="Gene3D" id="3.90.1180.10">
    <property type="entry name" value="Ribosomal protein L13"/>
    <property type="match status" value="1"/>
</dbReference>
<evidence type="ECO:0000313" key="5">
    <source>
        <dbReference type="EMBL" id="KAF7150061.1"/>
    </source>
</evidence>
<dbReference type="InterPro" id="IPR036899">
    <property type="entry name" value="Ribosomal_uL13_sf"/>
</dbReference>
<evidence type="ECO:0000256" key="1">
    <source>
        <dbReference type="ARBA" id="ARBA00006227"/>
    </source>
</evidence>
<gene>
    <name evidence="5" type="ORF">RHSIM_Rhsim02G0056800</name>
</gene>
<dbReference type="PANTHER" id="PTHR11545:SF39">
    <property type="entry name" value="LARGE RIBOSOMAL SUBUNIT PROTEIN UL13X-RELATED"/>
    <property type="match status" value="1"/>
</dbReference>
<dbReference type="EMBL" id="WJXA01000002">
    <property type="protein sequence ID" value="KAF7150061.1"/>
    <property type="molecule type" value="Genomic_DNA"/>
</dbReference>
<proteinExistence type="inferred from homology"/>
<dbReference type="GO" id="GO:0003735">
    <property type="term" value="F:structural constituent of ribosome"/>
    <property type="evidence" value="ECO:0007669"/>
    <property type="project" value="InterPro"/>
</dbReference>
<keyword evidence="6" id="KW-1185">Reference proteome</keyword>
<evidence type="ECO:0000256" key="4">
    <source>
        <dbReference type="SAM" id="MobiDB-lite"/>
    </source>
</evidence>
<evidence type="ECO:0000256" key="2">
    <source>
        <dbReference type="ARBA" id="ARBA00022980"/>
    </source>
</evidence>
<sequence>MNPASAAAERFSLRWCQGPGSAPGKWWWTPGRPLPHAGSAGVDVEQGAAKRPGSDGGEVRVDMPLGRTRPSEDEVPQIPPMISHKTKRGAAALARLKAYEGIPPPYDKKKRMVIPDALKVLRLKLAMSTARWEGFLLRLDGTITTQSRRVSATRSCLWVNFALLMEPEELPELETKRREKSQVTYERKKQLTKLRLKAEKVAEEKLGPQLDILAPIKY</sequence>
<reference evidence="5" key="1">
    <citation type="submission" date="2019-11" db="EMBL/GenBank/DDBJ databases">
        <authorList>
            <person name="Liu Y."/>
            <person name="Hou J."/>
            <person name="Li T.-Q."/>
            <person name="Guan C.-H."/>
            <person name="Wu X."/>
            <person name="Wu H.-Z."/>
            <person name="Ling F."/>
            <person name="Zhang R."/>
            <person name="Shi X.-G."/>
            <person name="Ren J.-P."/>
            <person name="Chen E.-F."/>
            <person name="Sun J.-M."/>
        </authorList>
    </citation>
    <scope>NUCLEOTIDE SEQUENCE</scope>
    <source>
        <strain evidence="5">Adult_tree_wgs_1</strain>
        <tissue evidence="5">Leaves</tissue>
    </source>
</reference>
<dbReference type="AlphaFoldDB" id="A0A834H921"/>
<organism evidence="5 6">
    <name type="scientific">Rhododendron simsii</name>
    <name type="common">Sims's rhododendron</name>
    <dbReference type="NCBI Taxonomy" id="118357"/>
    <lineage>
        <taxon>Eukaryota</taxon>
        <taxon>Viridiplantae</taxon>
        <taxon>Streptophyta</taxon>
        <taxon>Embryophyta</taxon>
        <taxon>Tracheophyta</taxon>
        <taxon>Spermatophyta</taxon>
        <taxon>Magnoliopsida</taxon>
        <taxon>eudicotyledons</taxon>
        <taxon>Gunneridae</taxon>
        <taxon>Pentapetalae</taxon>
        <taxon>asterids</taxon>
        <taxon>Ericales</taxon>
        <taxon>Ericaceae</taxon>
        <taxon>Ericoideae</taxon>
        <taxon>Rhodoreae</taxon>
        <taxon>Rhododendron</taxon>
    </lineage>
</organism>
<comment type="similarity">
    <text evidence="1">Belongs to the universal ribosomal protein uL13 family.</text>
</comment>
<protein>
    <submittedName>
        <fullName evidence="5">Uncharacterized protein</fullName>
    </submittedName>
</protein>
<dbReference type="PANTHER" id="PTHR11545">
    <property type="entry name" value="RIBOSOMAL PROTEIN L13"/>
    <property type="match status" value="1"/>
</dbReference>
<dbReference type="GO" id="GO:0022625">
    <property type="term" value="C:cytosolic large ribosomal subunit"/>
    <property type="evidence" value="ECO:0007669"/>
    <property type="project" value="TreeGrafter"/>
</dbReference>